<organism evidence="4 5">
    <name type="scientific">Terricaulis silvestris</name>
    <dbReference type="NCBI Taxonomy" id="2686094"/>
    <lineage>
        <taxon>Bacteria</taxon>
        <taxon>Pseudomonadati</taxon>
        <taxon>Pseudomonadota</taxon>
        <taxon>Alphaproteobacteria</taxon>
        <taxon>Caulobacterales</taxon>
        <taxon>Caulobacteraceae</taxon>
        <taxon>Terricaulis</taxon>
    </lineage>
</organism>
<dbReference type="GO" id="GO:0016491">
    <property type="term" value="F:oxidoreductase activity"/>
    <property type="evidence" value="ECO:0007669"/>
    <property type="project" value="UniProtKB-KW"/>
</dbReference>
<evidence type="ECO:0000256" key="2">
    <source>
        <dbReference type="ARBA" id="ARBA00023002"/>
    </source>
</evidence>
<dbReference type="EMBL" id="CP047045">
    <property type="protein sequence ID" value="QGZ96159.1"/>
    <property type="molecule type" value="Genomic_DNA"/>
</dbReference>
<dbReference type="PRINTS" id="PR00081">
    <property type="entry name" value="GDHRDH"/>
</dbReference>
<reference evidence="5" key="1">
    <citation type="submission" date="2019-12" db="EMBL/GenBank/DDBJ databases">
        <title>Complete genome of Terracaulis silvestris 0127_4.</title>
        <authorList>
            <person name="Vieira S."/>
            <person name="Riedel T."/>
            <person name="Sproer C."/>
            <person name="Pascual J."/>
            <person name="Boedeker C."/>
            <person name="Overmann J."/>
        </authorList>
    </citation>
    <scope>NUCLEOTIDE SEQUENCE [LARGE SCALE GENOMIC DNA]</scope>
    <source>
        <strain evidence="5">0127_4</strain>
    </source>
</reference>
<protein>
    <submittedName>
        <fullName evidence="4">Short-chain type dehydrogenase/reductase</fullName>
        <ecNumber evidence="4">1.1.1.-</ecNumber>
    </submittedName>
</protein>
<dbReference type="RefSeq" id="WP_158766966.1">
    <property type="nucleotide sequence ID" value="NZ_CP047045.1"/>
</dbReference>
<dbReference type="Proteomes" id="UP000431269">
    <property type="component" value="Chromosome"/>
</dbReference>
<dbReference type="AlphaFoldDB" id="A0A6I6MNA1"/>
<dbReference type="PANTHER" id="PTHR45024">
    <property type="entry name" value="DEHYDROGENASES, SHORT CHAIN"/>
    <property type="match status" value="1"/>
</dbReference>
<evidence type="ECO:0000256" key="1">
    <source>
        <dbReference type="ARBA" id="ARBA00006484"/>
    </source>
</evidence>
<gene>
    <name evidence="4" type="ORF">DSM104635_03017</name>
</gene>
<dbReference type="PROSITE" id="PS00061">
    <property type="entry name" value="ADH_SHORT"/>
    <property type="match status" value="1"/>
</dbReference>
<name>A0A6I6MNA1_9CAUL</name>
<dbReference type="Pfam" id="PF00106">
    <property type="entry name" value="adh_short"/>
    <property type="match status" value="1"/>
</dbReference>
<proteinExistence type="inferred from homology"/>
<dbReference type="KEGG" id="tsv:DSM104635_03017"/>
<dbReference type="PRINTS" id="PR00080">
    <property type="entry name" value="SDRFAMILY"/>
</dbReference>
<dbReference type="PANTHER" id="PTHR45024:SF2">
    <property type="entry name" value="SCP2 DOMAIN-CONTAINING PROTEIN"/>
    <property type="match status" value="1"/>
</dbReference>
<accession>A0A6I6MNA1</accession>
<evidence type="ECO:0000313" key="4">
    <source>
        <dbReference type="EMBL" id="QGZ96159.1"/>
    </source>
</evidence>
<dbReference type="InterPro" id="IPR051687">
    <property type="entry name" value="Peroxisomal_Beta-Oxidation"/>
</dbReference>
<dbReference type="InterPro" id="IPR002347">
    <property type="entry name" value="SDR_fam"/>
</dbReference>
<dbReference type="InterPro" id="IPR036291">
    <property type="entry name" value="NAD(P)-bd_dom_sf"/>
</dbReference>
<evidence type="ECO:0000256" key="3">
    <source>
        <dbReference type="RuleBase" id="RU000363"/>
    </source>
</evidence>
<dbReference type="InterPro" id="IPR020904">
    <property type="entry name" value="Sc_DH/Rdtase_CS"/>
</dbReference>
<dbReference type="Gene3D" id="3.40.50.720">
    <property type="entry name" value="NAD(P)-binding Rossmann-like Domain"/>
    <property type="match status" value="1"/>
</dbReference>
<evidence type="ECO:0000313" key="5">
    <source>
        <dbReference type="Proteomes" id="UP000431269"/>
    </source>
</evidence>
<keyword evidence="5" id="KW-1185">Reference proteome</keyword>
<sequence>MIRFDNQVAIVTGAGGGMGRCYALELARRGARVVVNDYGGDMFGRDAGAAAVADAVVAEIRADGGDAIASNLPVGAADEARAIVAAAIEAYGRVDVLINNAGISASGALTAVSDERIENAYRTNVIGPHHLTRAVWPIMATQGYGRILNIASNAALGMGGSSAYAASKSGLIGLTFDAAKEGAALGIHVNALMPSAYSRMIEAVPDRTFIDWMREQLPAESVAAVAIYLVSSEARATGAVFSTGGGRLARVAWVEAEGVIERDVAPERVADLIDRASDMSGATLVDSQQAEIELYMRAFPMADGRVAKTLPASAFAKPRPESQ</sequence>
<dbReference type="EC" id="1.1.1.-" evidence="4"/>
<dbReference type="SUPFAM" id="SSF51735">
    <property type="entry name" value="NAD(P)-binding Rossmann-fold domains"/>
    <property type="match status" value="1"/>
</dbReference>
<keyword evidence="2 4" id="KW-0560">Oxidoreductase</keyword>
<comment type="similarity">
    <text evidence="1 3">Belongs to the short-chain dehydrogenases/reductases (SDR) family.</text>
</comment>